<feature type="repeat" description="TPR" evidence="3">
    <location>
        <begin position="529"/>
        <end position="562"/>
    </location>
</feature>
<dbReference type="AlphaFoldDB" id="A0A1L8CLD7"/>
<gene>
    <name evidence="5" type="ORF">MMIC_P0657</name>
</gene>
<dbReference type="PROSITE" id="PS51257">
    <property type="entry name" value="PROKAR_LIPOPROTEIN"/>
    <property type="match status" value="1"/>
</dbReference>
<dbReference type="EMBL" id="BDFD01000004">
    <property type="protein sequence ID" value="GAV19705.1"/>
    <property type="molecule type" value="Genomic_DNA"/>
</dbReference>
<protein>
    <submittedName>
        <fullName evidence="5">Tetratricopeptide repeat protein</fullName>
    </submittedName>
</protein>
<dbReference type="SMART" id="SM00028">
    <property type="entry name" value="TPR"/>
    <property type="match status" value="6"/>
</dbReference>
<evidence type="ECO:0000256" key="2">
    <source>
        <dbReference type="ARBA" id="ARBA00022803"/>
    </source>
</evidence>
<dbReference type="RefSeq" id="WP_072659038.1">
    <property type="nucleotide sequence ID" value="NZ_BDFD01000004.1"/>
</dbReference>
<dbReference type="PROSITE" id="PS50005">
    <property type="entry name" value="TPR"/>
    <property type="match status" value="2"/>
</dbReference>
<keyword evidence="4" id="KW-0732">Signal</keyword>
<evidence type="ECO:0000256" key="3">
    <source>
        <dbReference type="PROSITE-ProRule" id="PRU00339"/>
    </source>
</evidence>
<dbReference type="InterPro" id="IPR031101">
    <property type="entry name" value="Ctr9"/>
</dbReference>
<sequence length="578" mass="64606">MFRTPGISILAILCALVLSACGSSMQKTATEQVSEKTSSSRADIMQMDTQFLYLASQDALKEGDHQLAIELLSALVEKDATAITPRIQLAALLLQSGRQADAEQHVTDLLVEPALSAEQFEQLKLTQIKMLVAKNKMDLALTELDGFLKTRPAHLAAREIQARIFANQDRLDEALTAMDAAIAAEELPEFRLLQAQLLLKNNDLMAARVSLRRMLKLEPASDTAAIMLSGIALKENKADQAEDILRQFLANYPEAVRISHVLGQLLLEQNRIAEAILIYRDAEVASGGGNPDILRSLGMLYFRHQDFGKAEETFSKLVELVPTDQSRFYYATSLEALLKTQKAREIYAAIDINGPMGRDAQIRLAGIDFGDGKLNQAEARLLHIVKEQPENMEAFMMLTGIWLAQKQFKKVISKTLPLLANNKLHPQILFNRAVAYEHLKQYEGVEAMLTRVITKFPKHSEALNFLGYTYAIQGINLNKAESLIKRALQKKPGDGYYLDSLAWVYFRMGNYAKALETQKMALQSISDDAVMFEHYGDILWKNGEFDPARKAWQKAIDLDSENHNDLKNKIADGPGLNQ</sequence>
<evidence type="ECO:0000313" key="6">
    <source>
        <dbReference type="Proteomes" id="UP000231632"/>
    </source>
</evidence>
<keyword evidence="1" id="KW-0677">Repeat</keyword>
<dbReference type="GO" id="GO:0042802">
    <property type="term" value="F:identical protein binding"/>
    <property type="evidence" value="ECO:0007669"/>
    <property type="project" value="InterPro"/>
</dbReference>
<dbReference type="GO" id="GO:0006355">
    <property type="term" value="P:regulation of DNA-templated transcription"/>
    <property type="evidence" value="ECO:0007669"/>
    <property type="project" value="InterPro"/>
</dbReference>
<dbReference type="PANTHER" id="PTHR14027">
    <property type="entry name" value="RNA POLYMERASE-ASSOCIATED PROTEIN CTR9"/>
    <property type="match status" value="1"/>
</dbReference>
<dbReference type="PANTHER" id="PTHR14027:SF2">
    <property type="entry name" value="RNA POLYMERASE-ASSOCIATED PROTEIN CTR9 HOMOLOG"/>
    <property type="match status" value="1"/>
</dbReference>
<dbReference type="SUPFAM" id="SSF48452">
    <property type="entry name" value="TPR-like"/>
    <property type="match status" value="3"/>
</dbReference>
<dbReference type="Pfam" id="PF13432">
    <property type="entry name" value="TPR_16"/>
    <property type="match status" value="2"/>
</dbReference>
<dbReference type="Pfam" id="PF13181">
    <property type="entry name" value="TPR_8"/>
    <property type="match status" value="1"/>
</dbReference>
<evidence type="ECO:0000256" key="4">
    <source>
        <dbReference type="SAM" id="SignalP"/>
    </source>
</evidence>
<dbReference type="Proteomes" id="UP000231632">
    <property type="component" value="Unassembled WGS sequence"/>
</dbReference>
<dbReference type="Gene3D" id="1.25.40.10">
    <property type="entry name" value="Tetratricopeptide repeat domain"/>
    <property type="match status" value="3"/>
</dbReference>
<keyword evidence="6" id="KW-1185">Reference proteome</keyword>
<reference evidence="5 6" key="1">
    <citation type="journal article" date="2017" name="Arch. Microbiol.">
        <title>Mariprofundus micogutta sp. nov., a novel iron-oxidizing zetaproteobacterium isolated from a deep-sea hydrothermal field at the Bayonnaise knoll of the Izu-Ogasawara arc, and a description of Mariprofundales ord. nov. and Zetaproteobacteria classis nov.</title>
        <authorList>
            <person name="Makita H."/>
            <person name="Tanaka E."/>
            <person name="Mitsunobu S."/>
            <person name="Miyazaki M."/>
            <person name="Nunoura T."/>
            <person name="Uematsu K."/>
            <person name="Takaki Y."/>
            <person name="Nishi S."/>
            <person name="Shimamura S."/>
            <person name="Takai K."/>
        </authorList>
    </citation>
    <scope>NUCLEOTIDE SEQUENCE [LARGE SCALE GENOMIC DNA]</scope>
    <source>
        <strain evidence="5 6">ET2</strain>
    </source>
</reference>
<dbReference type="STRING" id="1921010.MMIC_P0657"/>
<dbReference type="GO" id="GO:0006368">
    <property type="term" value="P:transcription elongation by RNA polymerase II"/>
    <property type="evidence" value="ECO:0007669"/>
    <property type="project" value="TreeGrafter"/>
</dbReference>
<dbReference type="OrthoDB" id="5287423at2"/>
<evidence type="ECO:0000313" key="5">
    <source>
        <dbReference type="EMBL" id="GAV19705.1"/>
    </source>
</evidence>
<organism evidence="5 6">
    <name type="scientific">Mariprofundus micogutta</name>
    <dbReference type="NCBI Taxonomy" id="1921010"/>
    <lineage>
        <taxon>Bacteria</taxon>
        <taxon>Pseudomonadati</taxon>
        <taxon>Pseudomonadota</taxon>
        <taxon>Candidatius Mariprofundia</taxon>
        <taxon>Mariprofundales</taxon>
        <taxon>Mariprofundaceae</taxon>
        <taxon>Mariprofundus</taxon>
    </lineage>
</organism>
<dbReference type="GO" id="GO:0000993">
    <property type="term" value="F:RNA polymerase II complex binding"/>
    <property type="evidence" value="ECO:0007669"/>
    <property type="project" value="TreeGrafter"/>
</dbReference>
<dbReference type="InterPro" id="IPR011990">
    <property type="entry name" value="TPR-like_helical_dom_sf"/>
</dbReference>
<keyword evidence="2 3" id="KW-0802">TPR repeat</keyword>
<feature type="chain" id="PRO_5013267687" evidence="4">
    <location>
        <begin position="21"/>
        <end position="578"/>
    </location>
</feature>
<dbReference type="InterPro" id="IPR019734">
    <property type="entry name" value="TPR_rpt"/>
</dbReference>
<feature type="signal peptide" evidence="4">
    <location>
        <begin position="1"/>
        <end position="20"/>
    </location>
</feature>
<proteinExistence type="predicted"/>
<accession>A0A1L8CLD7</accession>
<name>A0A1L8CLD7_9PROT</name>
<comment type="caution">
    <text evidence="5">The sequence shown here is derived from an EMBL/GenBank/DDBJ whole genome shotgun (WGS) entry which is preliminary data.</text>
</comment>
<feature type="repeat" description="TPR" evidence="3">
    <location>
        <begin position="291"/>
        <end position="324"/>
    </location>
</feature>
<dbReference type="Pfam" id="PF07721">
    <property type="entry name" value="TPR_4"/>
    <property type="match status" value="1"/>
</dbReference>
<evidence type="ECO:0000256" key="1">
    <source>
        <dbReference type="ARBA" id="ARBA00022737"/>
    </source>
</evidence>
<dbReference type="InterPro" id="IPR011717">
    <property type="entry name" value="TPR-4"/>
</dbReference>
<dbReference type="Pfam" id="PF13174">
    <property type="entry name" value="TPR_6"/>
    <property type="match status" value="1"/>
</dbReference>